<dbReference type="Gene3D" id="3.40.50.1110">
    <property type="entry name" value="SGNH hydrolase"/>
    <property type="match status" value="1"/>
</dbReference>
<feature type="signal peptide" evidence="1">
    <location>
        <begin position="1"/>
        <end position="21"/>
    </location>
</feature>
<evidence type="ECO:0000313" key="3">
    <source>
        <dbReference type="EMBL" id="RRB02678.1"/>
    </source>
</evidence>
<organism evidence="3 4">
    <name type="scientific">Larkinella rosea</name>
    <dbReference type="NCBI Taxonomy" id="2025312"/>
    <lineage>
        <taxon>Bacteria</taxon>
        <taxon>Pseudomonadati</taxon>
        <taxon>Bacteroidota</taxon>
        <taxon>Cytophagia</taxon>
        <taxon>Cytophagales</taxon>
        <taxon>Spirosomataceae</taxon>
        <taxon>Larkinella</taxon>
    </lineage>
</organism>
<protein>
    <submittedName>
        <fullName evidence="3">SGNH/GDSL hydrolase family protein</fullName>
    </submittedName>
</protein>
<dbReference type="AlphaFoldDB" id="A0A3P1BNQ1"/>
<reference evidence="3 4" key="1">
    <citation type="submission" date="2018-11" db="EMBL/GenBank/DDBJ databases">
        <authorList>
            <person name="Zhou Z."/>
            <person name="Wang G."/>
        </authorList>
    </citation>
    <scope>NUCLEOTIDE SEQUENCE [LARGE SCALE GENOMIC DNA]</scope>
    <source>
        <strain evidence="3 4">KCTC52004</strain>
    </source>
</reference>
<dbReference type="SUPFAM" id="SSF52266">
    <property type="entry name" value="SGNH hydrolase"/>
    <property type="match status" value="1"/>
</dbReference>
<sequence>MRFWSLICCLFFISESGGLLAQSNEKTSAWHGFERIDFRLNDVPARYIKPRKPLPGNPWVWRAHFPDWHVEMDSILLERGFHIAYINTNDLYGHPKAMMIWDDFYQHLVTQKGFAPKVALEGVSRGGLYVYGWAKRNPARVSCIYAEAPVCDFKSWPGGKGESKGDPKSWQQLLDVYGFSEQQALAFDDNPIDHLEGLAAYKIPVLHVISLKDKIVPPDENTFPLIEKYQKLGGPATVYAMSRGPQTLEGHHFPIEHADWWADFIQQHSVPVQKPLESKSYVQVRGGLPNFYRTITEQKKATVAFLGGSITFNPGWRDKVSQYLREKFPQTEFTFIKAGIPSLGSLPHSFRVEQDVLSKGKVDLLFLEAAVNDRTNATDSLTQIRALEGIVRHARKTNPAVDVVLMEFADPDKFGDFRQGKKPVELLNHERVAAHYGLPSINLAREVYDRIEAGEFSWEYDFKDLHPSPFGQELYFQTMKYLLNASFQTASLSTQKPVKTSAVMAPLVRSSFEKGRYVPIQEAKLGDGWKLVENWKPADGVSTRPGFVDRPMLEATTPGAAFSLDFTGTAVGLAIISGPDAGVVEYRIDKGPYQKVDLHTQWSHSLHLPWYKLFTGNLPDKKHVLQLRIAATKNPKSKGTACRIVYFLAN</sequence>
<gene>
    <name evidence="3" type="ORF">EHT25_19730</name>
</gene>
<name>A0A3P1BNQ1_9BACT</name>
<feature type="chain" id="PRO_5018100309" evidence="1">
    <location>
        <begin position="22"/>
        <end position="650"/>
    </location>
</feature>
<accession>A0A3P1BNQ1</accession>
<dbReference type="InterPro" id="IPR013830">
    <property type="entry name" value="SGNH_hydro"/>
</dbReference>
<dbReference type="Pfam" id="PF13472">
    <property type="entry name" value="Lipase_GDSL_2"/>
    <property type="match status" value="1"/>
</dbReference>
<feature type="domain" description="SGNH hydrolase-type esterase" evidence="2">
    <location>
        <begin position="305"/>
        <end position="474"/>
    </location>
</feature>
<evidence type="ECO:0000259" key="2">
    <source>
        <dbReference type="Pfam" id="PF13472"/>
    </source>
</evidence>
<dbReference type="PANTHER" id="PTHR34407:SF1">
    <property type="entry name" value="SGNH HYDROLASE-TYPE ESTERASE DOMAIN-CONTAINING PROTEIN"/>
    <property type="match status" value="1"/>
</dbReference>
<proteinExistence type="predicted"/>
<dbReference type="Gene3D" id="3.40.50.1820">
    <property type="entry name" value="alpha/beta hydrolase"/>
    <property type="match status" value="1"/>
</dbReference>
<dbReference type="InterPro" id="IPR036514">
    <property type="entry name" value="SGNH_hydro_sf"/>
</dbReference>
<evidence type="ECO:0000313" key="4">
    <source>
        <dbReference type="Proteomes" id="UP000271925"/>
    </source>
</evidence>
<dbReference type="Proteomes" id="UP000271925">
    <property type="component" value="Unassembled WGS sequence"/>
</dbReference>
<dbReference type="InterPro" id="IPR029058">
    <property type="entry name" value="AB_hydrolase_fold"/>
</dbReference>
<dbReference type="SUPFAM" id="SSF53474">
    <property type="entry name" value="alpha/beta-Hydrolases"/>
    <property type="match status" value="1"/>
</dbReference>
<dbReference type="PANTHER" id="PTHR34407">
    <property type="entry name" value="EXPRESSED PROTEIN"/>
    <property type="match status" value="1"/>
</dbReference>
<keyword evidence="1" id="KW-0732">Signal</keyword>
<dbReference type="EMBL" id="RQJO01000009">
    <property type="protein sequence ID" value="RRB02678.1"/>
    <property type="molecule type" value="Genomic_DNA"/>
</dbReference>
<comment type="caution">
    <text evidence="3">The sequence shown here is derived from an EMBL/GenBank/DDBJ whole genome shotgun (WGS) entry which is preliminary data.</text>
</comment>
<evidence type="ECO:0000256" key="1">
    <source>
        <dbReference type="SAM" id="SignalP"/>
    </source>
</evidence>
<keyword evidence="3" id="KW-0378">Hydrolase</keyword>
<dbReference type="CDD" id="cd00229">
    <property type="entry name" value="SGNH_hydrolase"/>
    <property type="match status" value="1"/>
</dbReference>
<keyword evidence="4" id="KW-1185">Reference proteome</keyword>
<dbReference type="Gene3D" id="2.60.120.260">
    <property type="entry name" value="Galactose-binding domain-like"/>
    <property type="match status" value="1"/>
</dbReference>
<dbReference type="RefSeq" id="WP_124876841.1">
    <property type="nucleotide sequence ID" value="NZ_RQJO01000009.1"/>
</dbReference>
<dbReference type="OrthoDB" id="9796689at2"/>
<dbReference type="GO" id="GO:0016788">
    <property type="term" value="F:hydrolase activity, acting on ester bonds"/>
    <property type="evidence" value="ECO:0007669"/>
    <property type="project" value="UniProtKB-ARBA"/>
</dbReference>